<feature type="active site" evidence="17">
    <location>
        <position position="123"/>
    </location>
</feature>
<evidence type="ECO:0000256" key="7">
    <source>
        <dbReference type="ARBA" id="ARBA00022664"/>
    </source>
</evidence>
<evidence type="ECO:0000256" key="14">
    <source>
        <dbReference type="ARBA" id="ARBA00022842"/>
    </source>
</evidence>
<keyword evidence="7 17" id="KW-0507">mRNA processing</keyword>
<dbReference type="Gene3D" id="3.30.160.20">
    <property type="match status" value="1"/>
</dbReference>
<dbReference type="SMART" id="SM00535">
    <property type="entry name" value="RIBOc"/>
    <property type="match status" value="1"/>
</dbReference>
<keyword evidence="13 17" id="KW-0378">Hydrolase</keyword>
<keyword evidence="11 17" id="KW-0699">rRNA-binding</keyword>
<feature type="binding site" evidence="17">
    <location>
        <position position="47"/>
    </location>
    <ligand>
        <name>Mg(2+)</name>
        <dbReference type="ChEBI" id="CHEBI:18420"/>
    </ligand>
</feature>
<dbReference type="KEGG" id="abae:CL176_04970"/>
<dbReference type="PROSITE" id="PS00517">
    <property type="entry name" value="RNASE_3_1"/>
    <property type="match status" value="1"/>
</dbReference>
<dbReference type="EMBL" id="CP023434">
    <property type="protein sequence ID" value="AXY25403.1"/>
    <property type="molecule type" value="Genomic_DNA"/>
</dbReference>
<proteinExistence type="inferred from homology"/>
<keyword evidence="6 17" id="KW-0698">rRNA processing</keyword>
<dbReference type="OrthoDB" id="9805026at2"/>
<evidence type="ECO:0000259" key="18">
    <source>
        <dbReference type="PROSITE" id="PS50137"/>
    </source>
</evidence>
<name>A0A347WJZ6_9LACT</name>
<feature type="binding site" evidence="17">
    <location>
        <position position="120"/>
    </location>
    <ligand>
        <name>Mg(2+)</name>
        <dbReference type="ChEBI" id="CHEBI:18420"/>
    </ligand>
</feature>
<dbReference type="GO" id="GO:0019843">
    <property type="term" value="F:rRNA binding"/>
    <property type="evidence" value="ECO:0007669"/>
    <property type="project" value="UniProtKB-KW"/>
</dbReference>
<dbReference type="InterPro" id="IPR014720">
    <property type="entry name" value="dsRBD_dom"/>
</dbReference>
<evidence type="ECO:0000313" key="20">
    <source>
        <dbReference type="EMBL" id="AXY25403.1"/>
    </source>
</evidence>
<dbReference type="GO" id="GO:0005737">
    <property type="term" value="C:cytoplasm"/>
    <property type="evidence" value="ECO:0007669"/>
    <property type="project" value="UniProtKB-SubCell"/>
</dbReference>
<evidence type="ECO:0000256" key="9">
    <source>
        <dbReference type="ARBA" id="ARBA00022722"/>
    </source>
</evidence>
<dbReference type="FunFam" id="3.30.160.20:FF:000003">
    <property type="entry name" value="Ribonuclease 3"/>
    <property type="match status" value="1"/>
</dbReference>
<dbReference type="GO" id="GO:0003725">
    <property type="term" value="F:double-stranded RNA binding"/>
    <property type="evidence" value="ECO:0007669"/>
    <property type="project" value="TreeGrafter"/>
</dbReference>
<reference evidence="20 21" key="1">
    <citation type="submission" date="2017-09" db="EMBL/GenBank/DDBJ databases">
        <title>Complete genome sequence of Oxytococcus suis strain ZY16052.</title>
        <authorList>
            <person name="Li F."/>
        </authorList>
    </citation>
    <scope>NUCLEOTIDE SEQUENCE [LARGE SCALE GENOMIC DNA]</scope>
    <source>
        <strain evidence="20 21">ZY16052</strain>
    </source>
</reference>
<evidence type="ECO:0000256" key="13">
    <source>
        <dbReference type="ARBA" id="ARBA00022801"/>
    </source>
</evidence>
<evidence type="ECO:0000256" key="5">
    <source>
        <dbReference type="ARBA" id="ARBA00022490"/>
    </source>
</evidence>
<evidence type="ECO:0000256" key="2">
    <source>
        <dbReference type="ARBA" id="ARBA00004496"/>
    </source>
</evidence>
<dbReference type="GO" id="GO:0010468">
    <property type="term" value="P:regulation of gene expression"/>
    <property type="evidence" value="ECO:0007669"/>
    <property type="project" value="TreeGrafter"/>
</dbReference>
<dbReference type="EC" id="3.1.26.3" evidence="17"/>
<keyword evidence="15 17" id="KW-0694">RNA-binding</keyword>
<evidence type="ECO:0000256" key="3">
    <source>
        <dbReference type="ARBA" id="ARBA00010183"/>
    </source>
</evidence>
<comment type="subunit">
    <text evidence="4 17">Homodimer.</text>
</comment>
<evidence type="ECO:0000256" key="6">
    <source>
        <dbReference type="ARBA" id="ARBA00022552"/>
    </source>
</evidence>
<dbReference type="FunFam" id="1.10.1520.10:FF:000001">
    <property type="entry name" value="Ribonuclease 3"/>
    <property type="match status" value="1"/>
</dbReference>
<feature type="active site" evidence="17">
    <location>
        <position position="51"/>
    </location>
</feature>
<gene>
    <name evidence="17" type="primary">rnc</name>
    <name evidence="20" type="ORF">CL176_04970</name>
</gene>
<comment type="similarity">
    <text evidence="3">Belongs to the ribonuclease III family.</text>
</comment>
<dbReference type="Proteomes" id="UP000263232">
    <property type="component" value="Chromosome"/>
</dbReference>
<evidence type="ECO:0000313" key="21">
    <source>
        <dbReference type="Proteomes" id="UP000263232"/>
    </source>
</evidence>
<keyword evidence="8 17" id="KW-0819">tRNA processing</keyword>
<evidence type="ECO:0000256" key="17">
    <source>
        <dbReference type="HAMAP-Rule" id="MF_00104"/>
    </source>
</evidence>
<keyword evidence="9 17" id="KW-0540">Nuclease</keyword>
<feature type="binding site" evidence="17">
    <location>
        <position position="123"/>
    </location>
    <ligand>
        <name>Mg(2+)</name>
        <dbReference type="ChEBI" id="CHEBI:18420"/>
    </ligand>
</feature>
<comment type="function">
    <text evidence="16">Digests double-stranded RNA. Involved in the processing of primary rRNA transcript to yield the immediate precursors to the large and small rRNAs (23S and 16S). Also processes some mRNAs, and tRNAs when they are encoded in the rRNA operon.</text>
</comment>
<dbReference type="GO" id="GO:0046872">
    <property type="term" value="F:metal ion binding"/>
    <property type="evidence" value="ECO:0007669"/>
    <property type="project" value="UniProtKB-KW"/>
</dbReference>
<dbReference type="AlphaFoldDB" id="A0A347WJZ6"/>
<evidence type="ECO:0000259" key="19">
    <source>
        <dbReference type="PROSITE" id="PS50142"/>
    </source>
</evidence>
<dbReference type="HAMAP" id="MF_00104">
    <property type="entry name" value="RNase_III"/>
    <property type="match status" value="1"/>
</dbReference>
<feature type="domain" description="DRBM" evidence="18">
    <location>
        <begin position="160"/>
        <end position="229"/>
    </location>
</feature>
<dbReference type="Pfam" id="PF00035">
    <property type="entry name" value="dsrm"/>
    <property type="match status" value="1"/>
</dbReference>
<dbReference type="NCBIfam" id="TIGR02191">
    <property type="entry name" value="RNaseIII"/>
    <property type="match status" value="1"/>
</dbReference>
<evidence type="ECO:0000256" key="16">
    <source>
        <dbReference type="ARBA" id="ARBA00053741"/>
    </source>
</evidence>
<dbReference type="SUPFAM" id="SSF54768">
    <property type="entry name" value="dsRNA-binding domain-like"/>
    <property type="match status" value="1"/>
</dbReference>
<evidence type="ECO:0000256" key="10">
    <source>
        <dbReference type="ARBA" id="ARBA00022723"/>
    </source>
</evidence>
<comment type="subcellular location">
    <subcellularLocation>
        <location evidence="2 17">Cytoplasm</location>
    </subcellularLocation>
</comment>
<protein>
    <recommendedName>
        <fullName evidence="17">Ribonuclease 3</fullName>
        <ecNumber evidence="17">3.1.26.3</ecNumber>
    </recommendedName>
    <alternativeName>
        <fullName evidence="17">Ribonuclease III</fullName>
        <shortName evidence="17">RNase III</shortName>
    </alternativeName>
</protein>
<evidence type="ECO:0000256" key="1">
    <source>
        <dbReference type="ARBA" id="ARBA00000109"/>
    </source>
</evidence>
<comment type="cofactor">
    <cofactor evidence="17">
        <name>Mg(2+)</name>
        <dbReference type="ChEBI" id="CHEBI:18420"/>
    </cofactor>
</comment>
<dbReference type="PANTHER" id="PTHR11207">
    <property type="entry name" value="RIBONUCLEASE III"/>
    <property type="match status" value="1"/>
</dbReference>
<dbReference type="PROSITE" id="PS50137">
    <property type="entry name" value="DS_RBD"/>
    <property type="match status" value="1"/>
</dbReference>
<dbReference type="Gene3D" id="1.10.1520.10">
    <property type="entry name" value="Ribonuclease III domain"/>
    <property type="match status" value="1"/>
</dbReference>
<dbReference type="SUPFAM" id="SSF69065">
    <property type="entry name" value="RNase III domain-like"/>
    <property type="match status" value="1"/>
</dbReference>
<dbReference type="InterPro" id="IPR000999">
    <property type="entry name" value="RNase_III_dom"/>
</dbReference>
<dbReference type="GO" id="GO:0004525">
    <property type="term" value="F:ribonuclease III activity"/>
    <property type="evidence" value="ECO:0007669"/>
    <property type="project" value="UniProtKB-UniRule"/>
</dbReference>
<keyword evidence="21" id="KW-1185">Reference proteome</keyword>
<dbReference type="CDD" id="cd10845">
    <property type="entry name" value="DSRM_RNAse_III_family"/>
    <property type="match status" value="1"/>
</dbReference>
<dbReference type="GO" id="GO:0006364">
    <property type="term" value="P:rRNA processing"/>
    <property type="evidence" value="ECO:0007669"/>
    <property type="project" value="UniProtKB-UniRule"/>
</dbReference>
<keyword evidence="14 17" id="KW-0460">Magnesium</keyword>
<dbReference type="PANTHER" id="PTHR11207:SF0">
    <property type="entry name" value="RIBONUCLEASE 3"/>
    <property type="match status" value="1"/>
</dbReference>
<dbReference type="Pfam" id="PF14622">
    <property type="entry name" value="Ribonucleas_3_3"/>
    <property type="match status" value="1"/>
</dbReference>
<keyword evidence="5 17" id="KW-0963">Cytoplasm</keyword>
<comment type="catalytic activity">
    <reaction evidence="1 17">
        <text>Endonucleolytic cleavage to 5'-phosphomonoester.</text>
        <dbReference type="EC" id="3.1.26.3"/>
    </reaction>
</comment>
<evidence type="ECO:0000256" key="15">
    <source>
        <dbReference type="ARBA" id="ARBA00022884"/>
    </source>
</evidence>
<organism evidence="20 21">
    <name type="scientific">Suicoccus acidiformans</name>
    <dbReference type="NCBI Taxonomy" id="2036206"/>
    <lineage>
        <taxon>Bacteria</taxon>
        <taxon>Bacillati</taxon>
        <taxon>Bacillota</taxon>
        <taxon>Bacilli</taxon>
        <taxon>Lactobacillales</taxon>
        <taxon>Aerococcaceae</taxon>
        <taxon>Suicoccus</taxon>
    </lineage>
</organism>
<evidence type="ECO:0000256" key="12">
    <source>
        <dbReference type="ARBA" id="ARBA00022759"/>
    </source>
</evidence>
<accession>A0A347WJZ6</accession>
<sequence>MSQLIQHIEYITHTQIDNEQLIYTAFCHTSYVNEHRRENLESNERLEFLGDAVLELATSQYLYDYYPNKSEGDLSRLRALLVQEASLARLAKQFNFDYYIRLGRGESQSGGASRPSILSDCFEAFLGAIYLDQGMKPVQAFLNKHLLEDHENFLAEINRDYKTLLQEVLQQDGTVSIQYRELKKTGPAHNQVFEMGLYLNGKFLAKGMGKSKKAAEMQAARQAYEALNKKSRG</sequence>
<evidence type="ECO:0000256" key="4">
    <source>
        <dbReference type="ARBA" id="ARBA00011738"/>
    </source>
</evidence>
<dbReference type="GO" id="GO:0042802">
    <property type="term" value="F:identical protein binding"/>
    <property type="evidence" value="ECO:0007669"/>
    <property type="project" value="UniProtKB-ARBA"/>
</dbReference>
<keyword evidence="12 17" id="KW-0255">Endonuclease</keyword>
<evidence type="ECO:0000256" key="11">
    <source>
        <dbReference type="ARBA" id="ARBA00022730"/>
    </source>
</evidence>
<dbReference type="PROSITE" id="PS50142">
    <property type="entry name" value="RNASE_3_2"/>
    <property type="match status" value="1"/>
</dbReference>
<dbReference type="InterPro" id="IPR011907">
    <property type="entry name" value="RNase_III"/>
</dbReference>
<dbReference type="SMART" id="SM00358">
    <property type="entry name" value="DSRM"/>
    <property type="match status" value="1"/>
</dbReference>
<evidence type="ECO:0000256" key="8">
    <source>
        <dbReference type="ARBA" id="ARBA00022694"/>
    </source>
</evidence>
<dbReference type="CDD" id="cd00593">
    <property type="entry name" value="RIBOc"/>
    <property type="match status" value="1"/>
</dbReference>
<dbReference type="RefSeq" id="WP_118990315.1">
    <property type="nucleotide sequence ID" value="NZ_CP023434.1"/>
</dbReference>
<feature type="domain" description="RNase III" evidence="19">
    <location>
        <begin position="1"/>
        <end position="134"/>
    </location>
</feature>
<comment type="function">
    <text evidence="17">Digests double-stranded RNA. Involved in the processing of primary rRNA transcript to yield the immediate precursors to the large and small rRNAs (23S and 16S). Processes some mRNAs, and tRNAs when they are encoded in the rRNA operon. Processes pre-crRNA and tracrRNA of type II CRISPR loci if present in the organism.</text>
</comment>
<dbReference type="GO" id="GO:0008033">
    <property type="term" value="P:tRNA processing"/>
    <property type="evidence" value="ECO:0007669"/>
    <property type="project" value="UniProtKB-KW"/>
</dbReference>
<dbReference type="GO" id="GO:0006397">
    <property type="term" value="P:mRNA processing"/>
    <property type="evidence" value="ECO:0007669"/>
    <property type="project" value="UniProtKB-UniRule"/>
</dbReference>
<keyword evidence="10 17" id="KW-0479">Metal-binding</keyword>
<dbReference type="InterPro" id="IPR036389">
    <property type="entry name" value="RNase_III_sf"/>
</dbReference>